<comment type="subcellular location">
    <subcellularLocation>
        <location evidence="1">Membrane</location>
        <topology evidence="1">Multi-pass membrane protein</topology>
    </subcellularLocation>
</comment>
<dbReference type="PANTHER" id="PTHR31806:SF1">
    <property type="entry name" value="PURINE-CYTOSINE PERMEASE FCY2-RELATED"/>
    <property type="match status" value="1"/>
</dbReference>
<feature type="transmembrane region" description="Helical" evidence="8">
    <location>
        <begin position="341"/>
        <end position="360"/>
    </location>
</feature>
<dbReference type="InterPro" id="IPR026030">
    <property type="entry name" value="Pur-cyt_permease_Fcy2/21/22"/>
</dbReference>
<dbReference type="Gene3D" id="1.10.4160.10">
    <property type="entry name" value="Hydantoin permease"/>
    <property type="match status" value="1"/>
</dbReference>
<comment type="similarity">
    <text evidence="2 7">Belongs to the purine-cytosine permease (2.A.39) family.</text>
</comment>
<feature type="transmembrane region" description="Helical" evidence="8">
    <location>
        <begin position="186"/>
        <end position="206"/>
    </location>
</feature>
<feature type="transmembrane region" description="Helical" evidence="8">
    <location>
        <begin position="218"/>
        <end position="245"/>
    </location>
</feature>
<gene>
    <name evidence="9" type="ORF">GCM10009627_14070</name>
</gene>
<keyword evidence="3 7" id="KW-0813">Transport</keyword>
<keyword evidence="4 8" id="KW-0812">Transmembrane</keyword>
<evidence type="ECO:0000256" key="2">
    <source>
        <dbReference type="ARBA" id="ARBA00008974"/>
    </source>
</evidence>
<keyword evidence="10" id="KW-1185">Reference proteome</keyword>
<feature type="transmembrane region" description="Helical" evidence="8">
    <location>
        <begin position="411"/>
        <end position="435"/>
    </location>
</feature>
<feature type="transmembrane region" description="Helical" evidence="8">
    <location>
        <begin position="153"/>
        <end position="174"/>
    </location>
</feature>
<dbReference type="EMBL" id="BAAAJX010000005">
    <property type="protein sequence ID" value="GAA1493061.1"/>
    <property type="molecule type" value="Genomic_DNA"/>
</dbReference>
<accession>A0ABN1ZBV5</accession>
<reference evidence="9 10" key="1">
    <citation type="journal article" date="2019" name="Int. J. Syst. Evol. Microbiol.">
        <title>The Global Catalogue of Microorganisms (GCM) 10K type strain sequencing project: providing services to taxonomists for standard genome sequencing and annotation.</title>
        <authorList>
            <consortium name="The Broad Institute Genomics Platform"/>
            <consortium name="The Broad Institute Genome Sequencing Center for Infectious Disease"/>
            <person name="Wu L."/>
            <person name="Ma J."/>
        </authorList>
    </citation>
    <scope>NUCLEOTIDE SEQUENCE [LARGE SCALE GENOMIC DNA]</scope>
    <source>
        <strain evidence="9 10">JCM 12140</strain>
    </source>
</reference>
<evidence type="ECO:0000256" key="1">
    <source>
        <dbReference type="ARBA" id="ARBA00004141"/>
    </source>
</evidence>
<protein>
    <submittedName>
        <fullName evidence="9">Cytosine permease</fullName>
    </submittedName>
</protein>
<dbReference type="PIRSF" id="PIRSF002744">
    <property type="entry name" value="Pur-cyt_permease"/>
    <property type="match status" value="1"/>
</dbReference>
<dbReference type="PANTHER" id="PTHR31806">
    <property type="entry name" value="PURINE-CYTOSINE PERMEASE FCY2-RELATED"/>
    <property type="match status" value="1"/>
</dbReference>
<proteinExistence type="inferred from homology"/>
<dbReference type="RefSeq" id="WP_239539742.1">
    <property type="nucleotide sequence ID" value="NZ_BAAAJX010000005.1"/>
</dbReference>
<dbReference type="Proteomes" id="UP001501742">
    <property type="component" value="Unassembled WGS sequence"/>
</dbReference>
<feature type="transmembrane region" description="Helical" evidence="8">
    <location>
        <begin position="366"/>
        <end position="390"/>
    </location>
</feature>
<keyword evidence="6 7" id="KW-0472">Membrane</keyword>
<evidence type="ECO:0000256" key="4">
    <source>
        <dbReference type="ARBA" id="ARBA00022692"/>
    </source>
</evidence>
<evidence type="ECO:0000313" key="10">
    <source>
        <dbReference type="Proteomes" id="UP001501742"/>
    </source>
</evidence>
<evidence type="ECO:0000256" key="8">
    <source>
        <dbReference type="SAM" id="Phobius"/>
    </source>
</evidence>
<dbReference type="InterPro" id="IPR001248">
    <property type="entry name" value="Pur-cyt_permease"/>
</dbReference>
<name>A0ABN1ZBV5_9MICO</name>
<evidence type="ECO:0000256" key="3">
    <source>
        <dbReference type="ARBA" id="ARBA00022448"/>
    </source>
</evidence>
<organism evidence="9 10">
    <name type="scientific">Curtobacterium herbarum</name>
    <dbReference type="NCBI Taxonomy" id="150122"/>
    <lineage>
        <taxon>Bacteria</taxon>
        <taxon>Bacillati</taxon>
        <taxon>Actinomycetota</taxon>
        <taxon>Actinomycetes</taxon>
        <taxon>Micrococcales</taxon>
        <taxon>Microbacteriaceae</taxon>
        <taxon>Curtobacterium</taxon>
    </lineage>
</organism>
<evidence type="ECO:0000256" key="6">
    <source>
        <dbReference type="ARBA" id="ARBA00023136"/>
    </source>
</evidence>
<sequence>MTTTPTDTGTKSGTLTTIEQRGIEPVPVAERTGTPGALFWVWFAANISILGLPLGATLVAFQGLTVWQALLVAVIGAAGSFAVVGVISIAGRRGGAPGLTLSRAVFGVRGNIGPTAVSLLSRLGWETVNTTTAAFVLLSLFTILFGTDGGSKAHPVVTVVAILLFVAATVLISGLGHAFIVAVQKWATWVFGALNVFVAVFLVARIDWDVVGAQPAGPVAAMVIGIGTIAAGTGIGWATAGADIARYTRTSVRAGKLVAASAAGAGIPLVVLVGLGSLVSAGDPTLAQAGDPVAAIRDMLPSWMAVPYLIAAFGGLLLSNHLSVYSASLTTLTLGVKVPRVWAVAVDVVITTLGAMYFMLVADGFYAPFITFISVLAVPITAWLGVFIADMLRRTWYDPSALLDLRRGGRYWYAGGIAWRAVTAWVVAIVVGFLFTNVQVGDADPVFVGAFSDTWIGANGLGWVVTFIVAAAVYLLTGGPRGTLHEQPDQSAPLPRTEHTVR</sequence>
<feature type="transmembrane region" description="Helical" evidence="8">
    <location>
        <begin position="128"/>
        <end position="147"/>
    </location>
</feature>
<feature type="transmembrane region" description="Helical" evidence="8">
    <location>
        <begin position="455"/>
        <end position="476"/>
    </location>
</feature>
<evidence type="ECO:0000313" key="9">
    <source>
        <dbReference type="EMBL" id="GAA1493061.1"/>
    </source>
</evidence>
<evidence type="ECO:0000256" key="5">
    <source>
        <dbReference type="ARBA" id="ARBA00022989"/>
    </source>
</evidence>
<comment type="caution">
    <text evidence="9">The sequence shown here is derived from an EMBL/GenBank/DDBJ whole genome shotgun (WGS) entry which is preliminary data.</text>
</comment>
<keyword evidence="5 8" id="KW-1133">Transmembrane helix</keyword>
<evidence type="ECO:0000256" key="7">
    <source>
        <dbReference type="PIRNR" id="PIRNR002744"/>
    </source>
</evidence>
<feature type="transmembrane region" description="Helical" evidence="8">
    <location>
        <begin position="257"/>
        <end position="280"/>
    </location>
</feature>
<feature type="transmembrane region" description="Helical" evidence="8">
    <location>
        <begin position="300"/>
        <end position="320"/>
    </location>
</feature>
<feature type="transmembrane region" description="Helical" evidence="8">
    <location>
        <begin position="67"/>
        <end position="90"/>
    </location>
</feature>
<feature type="transmembrane region" description="Helical" evidence="8">
    <location>
        <begin position="37"/>
        <end position="61"/>
    </location>
</feature>
<dbReference type="Pfam" id="PF02133">
    <property type="entry name" value="Transp_cyt_pur"/>
    <property type="match status" value="1"/>
</dbReference>